<sequence>MGGPTGDINCGSGFSRLVFRSKSSRRYGESPATIDSLKISTLKFIAENAPSVLPDISERSILDKSKANGLAKLLVCLQASWFCAQIIGRLATAGNPISLLELNTFLHAICCLTTYGAWWRKPLDIQEPETIDVSEEENFAFYARLCYREQRPRCKRLSPTISDTRAYLTRALGAGGPRHARVYKDSYTFAFESSDVTQDIEETIQNLGPEKYRVILRLYDQQICYGYHPSFESDYVVPGAYVELRWADIEWLRLADQLFRTDQPMRQSEVFVDHASMVKSPDKTLKRLTPSSATKTSMLDYVLWLCVMAAGAIYGCVHLLAWNGPFNTYREQWMWRVSSIVVASPILILPSFLTPAAVIYTKVIRDGLADKIVKGVIYFAAVAFALVYSAARIFLVVECFINLSHLPPEVYKEPTWSRYIPHLSAG</sequence>
<organism evidence="1 2">
    <name type="scientific">Boeremia exigua</name>
    <dbReference type="NCBI Taxonomy" id="749465"/>
    <lineage>
        <taxon>Eukaryota</taxon>
        <taxon>Fungi</taxon>
        <taxon>Dikarya</taxon>
        <taxon>Ascomycota</taxon>
        <taxon>Pezizomycotina</taxon>
        <taxon>Dothideomycetes</taxon>
        <taxon>Pleosporomycetidae</taxon>
        <taxon>Pleosporales</taxon>
        <taxon>Pleosporineae</taxon>
        <taxon>Didymellaceae</taxon>
        <taxon>Boeremia</taxon>
    </lineage>
</organism>
<evidence type="ECO:0000313" key="2">
    <source>
        <dbReference type="Proteomes" id="UP001153331"/>
    </source>
</evidence>
<protein>
    <submittedName>
        <fullName evidence="1">Uncharacterized protein</fullName>
    </submittedName>
</protein>
<proteinExistence type="predicted"/>
<name>A0ACC2I8G5_9PLEO</name>
<keyword evidence="2" id="KW-1185">Reference proteome</keyword>
<comment type="caution">
    <text evidence="1">The sequence shown here is derived from an EMBL/GenBank/DDBJ whole genome shotgun (WGS) entry which is preliminary data.</text>
</comment>
<dbReference type="EMBL" id="JAPHNI010000403">
    <property type="protein sequence ID" value="KAJ8111466.1"/>
    <property type="molecule type" value="Genomic_DNA"/>
</dbReference>
<dbReference type="Proteomes" id="UP001153331">
    <property type="component" value="Unassembled WGS sequence"/>
</dbReference>
<reference evidence="1" key="1">
    <citation type="submission" date="2022-11" db="EMBL/GenBank/DDBJ databases">
        <title>Genome Sequence of Boeremia exigua.</title>
        <authorList>
            <person name="Buettner E."/>
        </authorList>
    </citation>
    <scope>NUCLEOTIDE SEQUENCE</scope>
    <source>
        <strain evidence="1">CU02</strain>
    </source>
</reference>
<evidence type="ECO:0000313" key="1">
    <source>
        <dbReference type="EMBL" id="KAJ8111466.1"/>
    </source>
</evidence>
<gene>
    <name evidence="1" type="ORF">OPT61_g5945</name>
</gene>
<accession>A0ACC2I8G5</accession>